<reference evidence="1 2" key="1">
    <citation type="journal article" date="2023" name="Science">
        <title>Complex scaffold remodeling in plant triterpene biosynthesis.</title>
        <authorList>
            <person name="De La Pena R."/>
            <person name="Hodgson H."/>
            <person name="Liu J.C."/>
            <person name="Stephenson M.J."/>
            <person name="Martin A.C."/>
            <person name="Owen C."/>
            <person name="Harkess A."/>
            <person name="Leebens-Mack J."/>
            <person name="Jimenez L.E."/>
            <person name="Osbourn A."/>
            <person name="Sattely E.S."/>
        </authorList>
    </citation>
    <scope>NUCLEOTIDE SEQUENCE [LARGE SCALE GENOMIC DNA]</scope>
    <source>
        <strain evidence="2">cv. JPN11</strain>
        <tissue evidence="1">Leaf</tissue>
    </source>
</reference>
<dbReference type="Proteomes" id="UP001164539">
    <property type="component" value="Chromosome 3"/>
</dbReference>
<evidence type="ECO:0000313" key="2">
    <source>
        <dbReference type="Proteomes" id="UP001164539"/>
    </source>
</evidence>
<name>A0ACC1YKC2_MELAZ</name>
<keyword evidence="2" id="KW-1185">Reference proteome</keyword>
<sequence length="453" mass="51680">KKGHKMQPQILSKKLIKPANPTPPNLRRLKISSIDQFHPPLYVSHIFCYPARNQDDRVHNPERINQLQKSLSEILTLFYPLSGRYSKKNLSIDCNDNGIEFSEAKIDCNLAPFLVNDAGSKQLIRFVQCQTESASAPLVSVQCNVFECGGLVIGVNISHRIVDATVFSKFLDGWAKACRIGIHEVNPPEFNLFSLLPVREILPENGYVPPLKPGLKISSKTFVFNLLSISNTRKYSEISDEGTLNPTRLQLVTGVIWKALIRASEARHGKLRPSVIAHMLNLRQRTPLPISDDCCGNLIMPIIARFTPEKKKKSYNNLEFQDFSFLLRNAITNVENECGKLQNGDDLFSMVKNAWREANREFDREETDAYFFTSNCKMPFYLDFGWGKPTRTCHVQSEVEMIVLVDSKNGEGIEARICLDEITMKFFEQDHDIIAFTLQEQQHDRPIFLRSRC</sequence>
<proteinExistence type="predicted"/>
<gene>
    <name evidence="1" type="ORF">OWV82_006860</name>
</gene>
<accession>A0ACC1YKC2</accession>
<dbReference type="EMBL" id="CM051396">
    <property type="protein sequence ID" value="KAJ4723494.1"/>
    <property type="molecule type" value="Genomic_DNA"/>
</dbReference>
<organism evidence="1 2">
    <name type="scientific">Melia azedarach</name>
    <name type="common">Chinaberry tree</name>
    <dbReference type="NCBI Taxonomy" id="155640"/>
    <lineage>
        <taxon>Eukaryota</taxon>
        <taxon>Viridiplantae</taxon>
        <taxon>Streptophyta</taxon>
        <taxon>Embryophyta</taxon>
        <taxon>Tracheophyta</taxon>
        <taxon>Spermatophyta</taxon>
        <taxon>Magnoliopsida</taxon>
        <taxon>eudicotyledons</taxon>
        <taxon>Gunneridae</taxon>
        <taxon>Pentapetalae</taxon>
        <taxon>rosids</taxon>
        <taxon>malvids</taxon>
        <taxon>Sapindales</taxon>
        <taxon>Meliaceae</taxon>
        <taxon>Melia</taxon>
    </lineage>
</organism>
<protein>
    <submittedName>
        <fullName evidence="1">Vinorine synthase-like</fullName>
    </submittedName>
</protein>
<comment type="caution">
    <text evidence="1">The sequence shown here is derived from an EMBL/GenBank/DDBJ whole genome shotgun (WGS) entry which is preliminary data.</text>
</comment>
<evidence type="ECO:0000313" key="1">
    <source>
        <dbReference type="EMBL" id="KAJ4723494.1"/>
    </source>
</evidence>
<feature type="non-terminal residue" evidence="1">
    <location>
        <position position="1"/>
    </location>
</feature>